<proteinExistence type="predicted"/>
<sequence length="87" mass="9259">MTTSQWSRSNRARMGSTAITDQAQGGGSKKAGFPYMIGRTSWSSIAIPDISLKRAMTTKLPLARPSRGVGNRPGIGVYFTQGLPGKS</sequence>
<reference evidence="2" key="1">
    <citation type="journal article" date="2020" name="Nature">
        <title>Giant virus diversity and host interactions through global metagenomics.</title>
        <authorList>
            <person name="Schulz F."/>
            <person name="Roux S."/>
            <person name="Paez-Espino D."/>
            <person name="Jungbluth S."/>
            <person name="Walsh D.A."/>
            <person name="Denef V.J."/>
            <person name="McMahon K.D."/>
            <person name="Konstantinidis K.T."/>
            <person name="Eloe-Fadrosh E.A."/>
            <person name="Kyrpides N.C."/>
            <person name="Woyke T."/>
        </authorList>
    </citation>
    <scope>NUCLEOTIDE SEQUENCE</scope>
    <source>
        <strain evidence="2">GVMAG-M-3300009187-29</strain>
    </source>
</reference>
<feature type="region of interest" description="Disordered" evidence="1">
    <location>
        <begin position="1"/>
        <end position="29"/>
    </location>
</feature>
<dbReference type="EMBL" id="MN739054">
    <property type="protein sequence ID" value="QHS86392.1"/>
    <property type="molecule type" value="Genomic_DNA"/>
</dbReference>
<evidence type="ECO:0000313" key="2">
    <source>
        <dbReference type="EMBL" id="QHS86392.1"/>
    </source>
</evidence>
<evidence type="ECO:0000256" key="1">
    <source>
        <dbReference type="SAM" id="MobiDB-lite"/>
    </source>
</evidence>
<dbReference type="AlphaFoldDB" id="A0A6C0B2V1"/>
<organism evidence="2">
    <name type="scientific">viral metagenome</name>
    <dbReference type="NCBI Taxonomy" id="1070528"/>
    <lineage>
        <taxon>unclassified sequences</taxon>
        <taxon>metagenomes</taxon>
        <taxon>organismal metagenomes</taxon>
    </lineage>
</organism>
<protein>
    <submittedName>
        <fullName evidence="2">Uncharacterized protein</fullName>
    </submittedName>
</protein>
<name>A0A6C0B2V1_9ZZZZ</name>
<accession>A0A6C0B2V1</accession>